<dbReference type="WBParaSite" id="Hba_10733">
    <property type="protein sequence ID" value="Hba_10733"/>
    <property type="gene ID" value="Hba_10733"/>
</dbReference>
<organism evidence="2 3">
    <name type="scientific">Heterorhabditis bacteriophora</name>
    <name type="common">Entomopathogenic nematode worm</name>
    <dbReference type="NCBI Taxonomy" id="37862"/>
    <lineage>
        <taxon>Eukaryota</taxon>
        <taxon>Metazoa</taxon>
        <taxon>Ecdysozoa</taxon>
        <taxon>Nematoda</taxon>
        <taxon>Chromadorea</taxon>
        <taxon>Rhabditida</taxon>
        <taxon>Rhabditina</taxon>
        <taxon>Rhabditomorpha</taxon>
        <taxon>Strongyloidea</taxon>
        <taxon>Heterorhabditidae</taxon>
        <taxon>Heterorhabditis</taxon>
    </lineage>
</organism>
<evidence type="ECO:0000313" key="2">
    <source>
        <dbReference type="Proteomes" id="UP000095283"/>
    </source>
</evidence>
<dbReference type="InterPro" id="IPR039737">
    <property type="entry name" value="INPP5A"/>
</dbReference>
<keyword evidence="1" id="KW-0378">Hydrolase</keyword>
<keyword evidence="2" id="KW-1185">Reference proteome</keyword>
<evidence type="ECO:0000313" key="3">
    <source>
        <dbReference type="WBParaSite" id="Hba_10733"/>
    </source>
</evidence>
<reference evidence="3" key="1">
    <citation type="submission" date="2016-11" db="UniProtKB">
        <authorList>
            <consortium name="WormBaseParasite"/>
        </authorList>
    </citation>
    <scope>IDENTIFICATION</scope>
</reference>
<evidence type="ECO:0000256" key="1">
    <source>
        <dbReference type="ARBA" id="ARBA00022801"/>
    </source>
</evidence>
<dbReference type="Proteomes" id="UP000095283">
    <property type="component" value="Unplaced"/>
</dbReference>
<sequence length="162" mass="19389">MRRILLITANVGSLFEQDCRLHKAWLDMLIEALGSVMFIRDSSVNSIYQYDFAKHSYLPMEKGMLMLIYGLEESSVVVKRKFPKHFWPTIKWGRKGYMHTRWKINNNQSEINCGCVLRIEKKRFDYFNHKKLLNDWKTYLEDDKESTNFRQLCELPINFPPT</sequence>
<accession>A0A1I7WZX0</accession>
<dbReference type="GO" id="GO:0004445">
    <property type="term" value="F:inositol-polyphosphate 5-phosphatase activity"/>
    <property type="evidence" value="ECO:0007669"/>
    <property type="project" value="InterPro"/>
</dbReference>
<dbReference type="PANTHER" id="PTHR12997:SF2">
    <property type="entry name" value="INOSITOL POLYPHOSPHATE-5-PHOSPHATASE A"/>
    <property type="match status" value="1"/>
</dbReference>
<proteinExistence type="predicted"/>
<dbReference type="PANTHER" id="PTHR12997">
    <property type="entry name" value="TYPE I INOSITOL-1,4,5-TRISPHOSPHATE 5-PHOSPHATASE"/>
    <property type="match status" value="1"/>
</dbReference>
<name>A0A1I7WZX0_HETBA</name>
<dbReference type="AlphaFoldDB" id="A0A1I7WZX0"/>
<protein>
    <submittedName>
        <fullName evidence="3">FLYWCH-type domain-containing protein</fullName>
    </submittedName>
</protein>